<dbReference type="AlphaFoldDB" id="A0A7R8UWK3"/>
<dbReference type="OrthoDB" id="6613664at2759"/>
<evidence type="ECO:0000259" key="3">
    <source>
        <dbReference type="Pfam" id="PF15995"/>
    </source>
</evidence>
<dbReference type="EMBL" id="LR899012">
    <property type="protein sequence ID" value="CAD7088435.1"/>
    <property type="molecule type" value="Genomic_DNA"/>
</dbReference>
<gene>
    <name evidence="4" type="ORF">HERILL_LOCUS11058</name>
</gene>
<dbReference type="InParanoid" id="A0A7R8UWK3"/>
<feature type="region of interest" description="Disordered" evidence="1">
    <location>
        <begin position="572"/>
        <end position="596"/>
    </location>
</feature>
<evidence type="ECO:0000313" key="5">
    <source>
        <dbReference type="Proteomes" id="UP000594454"/>
    </source>
</evidence>
<reference evidence="4 5" key="1">
    <citation type="submission" date="2020-11" db="EMBL/GenBank/DDBJ databases">
        <authorList>
            <person name="Wallbank WR R."/>
            <person name="Pardo Diaz C."/>
            <person name="Kozak K."/>
            <person name="Martin S."/>
            <person name="Jiggins C."/>
            <person name="Moest M."/>
            <person name="Warren A I."/>
            <person name="Generalovic N T."/>
            <person name="Byers J.R.P. K."/>
            <person name="Montejo-Kovacevich G."/>
            <person name="Yen C E."/>
        </authorList>
    </citation>
    <scope>NUCLEOTIDE SEQUENCE [LARGE SCALE GENOMIC DNA]</scope>
</reference>
<feature type="domain" description="DUF4771" evidence="3">
    <location>
        <begin position="595"/>
        <end position="750"/>
    </location>
</feature>
<dbReference type="Pfam" id="PF15994">
    <property type="entry name" value="DUF4770"/>
    <property type="match status" value="1"/>
</dbReference>
<evidence type="ECO:0000313" key="4">
    <source>
        <dbReference type="EMBL" id="CAD7088435.1"/>
    </source>
</evidence>
<dbReference type="PANTHER" id="PTHR41967:SF6">
    <property type="entry name" value="FI19406P1-RELATED"/>
    <property type="match status" value="1"/>
</dbReference>
<feature type="domain" description="DUF4770" evidence="2">
    <location>
        <begin position="127"/>
        <end position="222"/>
    </location>
</feature>
<dbReference type="InterPro" id="IPR031935">
    <property type="entry name" value="DUF4770"/>
</dbReference>
<feature type="compositionally biased region" description="Pro residues" evidence="1">
    <location>
        <begin position="579"/>
        <end position="588"/>
    </location>
</feature>
<accession>A0A7R8UWK3</accession>
<dbReference type="Proteomes" id="UP000594454">
    <property type="component" value="Chromosome 4"/>
</dbReference>
<name>A0A7R8UWK3_HERIL</name>
<keyword evidence="5" id="KW-1185">Reference proteome</keyword>
<organism evidence="4 5">
    <name type="scientific">Hermetia illucens</name>
    <name type="common">Black soldier fly</name>
    <dbReference type="NCBI Taxonomy" id="343691"/>
    <lineage>
        <taxon>Eukaryota</taxon>
        <taxon>Metazoa</taxon>
        <taxon>Ecdysozoa</taxon>
        <taxon>Arthropoda</taxon>
        <taxon>Hexapoda</taxon>
        <taxon>Insecta</taxon>
        <taxon>Pterygota</taxon>
        <taxon>Neoptera</taxon>
        <taxon>Endopterygota</taxon>
        <taxon>Diptera</taxon>
        <taxon>Brachycera</taxon>
        <taxon>Stratiomyomorpha</taxon>
        <taxon>Stratiomyidae</taxon>
        <taxon>Hermetiinae</taxon>
        <taxon>Hermetia</taxon>
    </lineage>
</organism>
<proteinExistence type="predicted"/>
<protein>
    <submittedName>
        <fullName evidence="4">Uncharacterized protein</fullName>
    </submittedName>
</protein>
<dbReference type="PANTHER" id="PTHR41967">
    <property type="entry name" value="FI19406P1-RELATED"/>
    <property type="match status" value="1"/>
</dbReference>
<evidence type="ECO:0000259" key="2">
    <source>
        <dbReference type="Pfam" id="PF15994"/>
    </source>
</evidence>
<evidence type="ECO:0000256" key="1">
    <source>
        <dbReference type="SAM" id="MobiDB-lite"/>
    </source>
</evidence>
<dbReference type="InterPro" id="IPR031936">
    <property type="entry name" value="DUF4771"/>
</dbReference>
<sequence>MEDINFFGEINGPCAGFGLGEPTKKRKRKQAKCSKFDRAFVTEGEIMHFKLERKLKKAQAKYRQFKDVQKQEKIIQKKALKKFMKTNYLPPWYRELSETQMSAADSLHASIREDVEQGTVHRCKQALISLGLKPIINRANVALALRMCNGSDFAFLWFLMELFYDKTCINCKHPVQNYTVNEQIIMSAICHLDMITTLRQLDKLLPPPAEPQKVKQKRRQKIPSQKYESPYLEPLWRPKPKVININTMPPLPSVNFAPYDKYLDPSYVVPNESTRWFKRNISEELTVGHYEPKPTRSSLEIVTNILDQQLMDLTSGNFDRGKIMEALCKKHKTAEEIRKTLVDTLSNITKCQNSEYFHGLRQQQKQRQRIITQMELDQAKTKEDFEQLAQKYQIQTWLRLFIQDLILNIPDQKVIKLCEKTNACVEDANALQAFITKNCCTCNKCPYQPFDYGHQGIPKPNEIYFRGPRKNLPYKFDYEKIFQQDFLVKTNFIKRGISAALELDKYASENDAIDVCLSETWHNMVRLWNERFENNEESLSTGELQYVNRDQSSSLKNLGYDNPAESVMNKTQYNQNRPKTPPIRPPPQFQRQPVSYDPKDSAMMDSLLKDAIGKMKQNGKFVLASLPDVHMLPILQEWIRARYGLIYSRKQRAKALEKSLVHFERLVGKRIKVKLPVSEDICAEKSISYGMRDMIFDKTKKRVDMYEHELRLALLDDARTCWKVMKPYHCVAGPPRDVFFAYMPACEKDVVCFRPWKVSEMVDAKSEFEKRLFKKRAEEATKI</sequence>
<dbReference type="OMA" id="DYLKCAL"/>
<dbReference type="Pfam" id="PF15995">
    <property type="entry name" value="DUF4771"/>
    <property type="match status" value="1"/>
</dbReference>